<accession>A0A940IDQ4</accession>
<proteinExistence type="predicted"/>
<reference evidence="2" key="1">
    <citation type="submission" date="2020-10" db="EMBL/GenBank/DDBJ databases">
        <authorList>
            <person name="Gilroy R."/>
        </authorList>
    </citation>
    <scope>NUCLEOTIDE SEQUENCE</scope>
    <source>
        <strain evidence="2">517</strain>
    </source>
</reference>
<evidence type="ECO:0000313" key="2">
    <source>
        <dbReference type="EMBL" id="MBO8424690.1"/>
    </source>
</evidence>
<dbReference type="EMBL" id="JADINF010000170">
    <property type="protein sequence ID" value="MBO8424690.1"/>
    <property type="molecule type" value="Genomic_DNA"/>
</dbReference>
<reference evidence="2" key="2">
    <citation type="journal article" date="2021" name="PeerJ">
        <title>Extensive microbial diversity within the chicken gut microbiome revealed by metagenomics and culture.</title>
        <authorList>
            <person name="Gilroy R."/>
            <person name="Ravi A."/>
            <person name="Getino M."/>
            <person name="Pursley I."/>
            <person name="Horton D.L."/>
            <person name="Alikhan N.F."/>
            <person name="Baker D."/>
            <person name="Gharbi K."/>
            <person name="Hall N."/>
            <person name="Watson M."/>
            <person name="Adriaenssens E.M."/>
            <person name="Foster-Nyarko E."/>
            <person name="Jarju S."/>
            <person name="Secka A."/>
            <person name="Antonio M."/>
            <person name="Oren A."/>
            <person name="Chaudhuri R.R."/>
            <person name="La Ragione R."/>
            <person name="Hildebrand F."/>
            <person name="Pallen M.J."/>
        </authorList>
    </citation>
    <scope>NUCLEOTIDE SEQUENCE</scope>
    <source>
        <strain evidence="2">517</strain>
    </source>
</reference>
<comment type="caution">
    <text evidence="2">The sequence shown here is derived from an EMBL/GenBank/DDBJ whole genome shotgun (WGS) entry which is preliminary data.</text>
</comment>
<dbReference type="Proteomes" id="UP000727857">
    <property type="component" value="Unassembled WGS sequence"/>
</dbReference>
<gene>
    <name evidence="2" type="ORF">IAB16_06695</name>
</gene>
<sequence length="310" mass="33606">MLIKKTVVLTSDVTVGYITLVRVGDSVGIKAVLNSEPHGKLYLGLRAGSKPQINVEITSRRTESDIAVDLNAMDDLGAILVDSDGKIVATGGKKEAVNAEKILEAFSVKGEANAESAAVSETQKVSSEAEEVIADDAVSAPAYGEDAADETETDENAVNDIEDSETKEKETVIEEKEETPVSAPRAANGFDKGNFPPFSANKGENFYRNIRARLEEIMTANPREEELEKLIPESKWVKVFYDDEEYYVVGILSEAGEVTFLAYGVPGIEGIKPPKEAEELCDFLAIPGTVGEGYWLMFQNAKNGDIMKSI</sequence>
<evidence type="ECO:0000256" key="1">
    <source>
        <dbReference type="SAM" id="MobiDB-lite"/>
    </source>
</evidence>
<evidence type="ECO:0000313" key="3">
    <source>
        <dbReference type="Proteomes" id="UP000727857"/>
    </source>
</evidence>
<organism evidence="2 3">
    <name type="scientific">Candidatus Stercoripulliclostridium pullicola</name>
    <dbReference type="NCBI Taxonomy" id="2840953"/>
    <lineage>
        <taxon>Bacteria</taxon>
        <taxon>Bacillati</taxon>
        <taxon>Bacillota</taxon>
        <taxon>Clostridia</taxon>
        <taxon>Eubacteriales</taxon>
        <taxon>Candidatus Stercoripulliclostridium</taxon>
    </lineage>
</organism>
<dbReference type="AlphaFoldDB" id="A0A940IDQ4"/>
<feature type="compositionally biased region" description="Basic and acidic residues" evidence="1">
    <location>
        <begin position="164"/>
        <end position="174"/>
    </location>
</feature>
<feature type="compositionally biased region" description="Acidic residues" evidence="1">
    <location>
        <begin position="146"/>
        <end position="163"/>
    </location>
</feature>
<protein>
    <submittedName>
        <fullName evidence="2">Uncharacterized protein</fullName>
    </submittedName>
</protein>
<feature type="region of interest" description="Disordered" evidence="1">
    <location>
        <begin position="118"/>
        <end position="194"/>
    </location>
</feature>
<name>A0A940IDQ4_9FIRM</name>